<sequence length="156" mass="17348">MPSGYVHAMSLYLFRGVQAEGMVNGSGAVTWTDKRKQSTDARRRSSGTDGGCCTRHGQEMREKKRKTAPGYGRKDKRTRQTEYEKRTRMLIGLKLNPTHLSLLAAFRSALFPPIRSFLLWVFVLLPGSLALRAKIGTSYSADLLPSGGTKDSPVRE</sequence>
<keyword evidence="3" id="KW-1185">Reference proteome</keyword>
<feature type="region of interest" description="Disordered" evidence="1">
    <location>
        <begin position="32"/>
        <end position="82"/>
    </location>
</feature>
<dbReference type="Proteomes" id="UP001432146">
    <property type="component" value="Unassembled WGS sequence"/>
</dbReference>
<reference evidence="2 3" key="1">
    <citation type="submission" date="2024-05" db="EMBL/GenBank/DDBJ databases">
        <title>The nuclear and mitochondrial genome assemblies of Tetragonisca angustula (Apidae: Meliponini), a tiny yet remarkable pollinator in the Neotropics.</title>
        <authorList>
            <person name="Ferrari R."/>
            <person name="Ricardo P.C."/>
            <person name="Dias F.C."/>
            <person name="Araujo N.S."/>
            <person name="Soares D.O."/>
            <person name="Zhou Q.-S."/>
            <person name="Zhu C.-D."/>
            <person name="Coutinho L."/>
            <person name="Airas M.C."/>
            <person name="Batista T.M."/>
        </authorList>
    </citation>
    <scope>NUCLEOTIDE SEQUENCE [LARGE SCALE GENOMIC DNA]</scope>
    <source>
        <strain evidence="2">ASF017062</strain>
        <tissue evidence="2">Abdomen</tissue>
    </source>
</reference>
<proteinExistence type="predicted"/>
<organism evidence="2 3">
    <name type="scientific">Tetragonisca angustula</name>
    <dbReference type="NCBI Taxonomy" id="166442"/>
    <lineage>
        <taxon>Eukaryota</taxon>
        <taxon>Metazoa</taxon>
        <taxon>Ecdysozoa</taxon>
        <taxon>Arthropoda</taxon>
        <taxon>Hexapoda</taxon>
        <taxon>Insecta</taxon>
        <taxon>Pterygota</taxon>
        <taxon>Neoptera</taxon>
        <taxon>Endopterygota</taxon>
        <taxon>Hymenoptera</taxon>
        <taxon>Apocrita</taxon>
        <taxon>Aculeata</taxon>
        <taxon>Apoidea</taxon>
        <taxon>Anthophila</taxon>
        <taxon>Apidae</taxon>
        <taxon>Tetragonisca</taxon>
    </lineage>
</organism>
<evidence type="ECO:0000256" key="1">
    <source>
        <dbReference type="SAM" id="MobiDB-lite"/>
    </source>
</evidence>
<dbReference type="EMBL" id="JAWNGG020000405">
    <property type="protein sequence ID" value="KAK9293605.1"/>
    <property type="molecule type" value="Genomic_DNA"/>
</dbReference>
<name>A0AAW0Z852_9HYME</name>
<protein>
    <submittedName>
        <fullName evidence="2">Uncharacterized protein</fullName>
    </submittedName>
</protein>
<evidence type="ECO:0000313" key="2">
    <source>
        <dbReference type="EMBL" id="KAK9293605.1"/>
    </source>
</evidence>
<evidence type="ECO:0000313" key="3">
    <source>
        <dbReference type="Proteomes" id="UP001432146"/>
    </source>
</evidence>
<gene>
    <name evidence="2" type="ORF">QLX08_011499</name>
</gene>
<comment type="caution">
    <text evidence="2">The sequence shown here is derived from an EMBL/GenBank/DDBJ whole genome shotgun (WGS) entry which is preliminary data.</text>
</comment>
<feature type="compositionally biased region" description="Basic and acidic residues" evidence="1">
    <location>
        <begin position="32"/>
        <end position="43"/>
    </location>
</feature>
<dbReference type="AlphaFoldDB" id="A0AAW0Z852"/>
<accession>A0AAW0Z852</accession>